<reference evidence="4 5" key="1">
    <citation type="submission" date="2019-10" db="EMBL/GenBank/DDBJ databases">
        <title>Alkaliphilus serpentinus sp. nov. and Alkaliphilus pronyensis sp. nov., two novel anaerobic alkaliphilic species isolated from the serpentinized-hosted hydrothermal field of the Prony Bay (New Caledonia).</title>
        <authorList>
            <person name="Postec A."/>
        </authorList>
    </citation>
    <scope>NUCLEOTIDE SEQUENCE [LARGE SCALE GENOMIC DNA]</scope>
    <source>
        <strain evidence="4 5">LacV</strain>
    </source>
</reference>
<evidence type="ECO:0000256" key="3">
    <source>
        <dbReference type="SAM" id="Phobius"/>
    </source>
</evidence>
<feature type="transmembrane region" description="Helical" evidence="3">
    <location>
        <begin position="7"/>
        <end position="25"/>
    </location>
</feature>
<dbReference type="PANTHER" id="PTHR37313">
    <property type="entry name" value="UPF0749 PROTEIN RV1825"/>
    <property type="match status" value="1"/>
</dbReference>
<proteinExistence type="inferred from homology"/>
<comment type="caution">
    <text evidence="4">The sequence shown here is derived from an EMBL/GenBank/DDBJ whole genome shotgun (WGS) entry which is preliminary data.</text>
</comment>
<dbReference type="RefSeq" id="WP_151860185.1">
    <property type="nucleotide sequence ID" value="NZ_WBZC01000010.1"/>
</dbReference>
<organism evidence="4 5">
    <name type="scientific">Alkaliphilus pronyensis</name>
    <dbReference type="NCBI Taxonomy" id="1482732"/>
    <lineage>
        <taxon>Bacteria</taxon>
        <taxon>Bacillati</taxon>
        <taxon>Bacillota</taxon>
        <taxon>Clostridia</taxon>
        <taxon>Peptostreptococcales</taxon>
        <taxon>Natronincolaceae</taxon>
        <taxon>Alkaliphilus</taxon>
    </lineage>
</organism>
<gene>
    <name evidence="4" type="ORF">F8154_03420</name>
</gene>
<evidence type="ECO:0000313" key="5">
    <source>
        <dbReference type="Proteomes" id="UP000432715"/>
    </source>
</evidence>
<dbReference type="EMBL" id="WBZC01000010">
    <property type="protein sequence ID" value="KAB3537353.1"/>
    <property type="molecule type" value="Genomic_DNA"/>
</dbReference>
<dbReference type="Proteomes" id="UP000432715">
    <property type="component" value="Unassembled WGS sequence"/>
</dbReference>
<protein>
    <submittedName>
        <fullName evidence="4">DUF881 domain-containing protein</fullName>
    </submittedName>
</protein>
<accession>A0A6I0FGK3</accession>
<keyword evidence="3" id="KW-0472">Membrane</keyword>
<dbReference type="OrthoDB" id="9776196at2"/>
<sequence length="243" mass="27068">MKVQKKNIVMGGLLMILGLVIAMQFQTVKNTAGEGLLSTQKAQQQMKKLEILRNESQSLKDRLAIIEKEIKSYELSDADENLITKNLQTELRKYQEIAGMKSLEGPGLVVSISDPQGESYSGQYESQIIYNYMFIIDIINILNGAGAEAITINDQRILATTEIYPSARSLIVNSVPVTPPINIAAIGDSKALEAALNINYGILYEIKKFSSIQVNIRKENLVVVPSYNRIQTFEFAQPVIRNN</sequence>
<evidence type="ECO:0000256" key="1">
    <source>
        <dbReference type="ARBA" id="ARBA00009108"/>
    </source>
</evidence>
<dbReference type="InterPro" id="IPR010273">
    <property type="entry name" value="DUF881"/>
</dbReference>
<comment type="similarity">
    <text evidence="1">Belongs to the UPF0749 family.</text>
</comment>
<name>A0A6I0FGK3_9FIRM</name>
<dbReference type="Gene3D" id="3.30.70.1880">
    <property type="entry name" value="Protein of unknown function DUF881"/>
    <property type="match status" value="1"/>
</dbReference>
<dbReference type="PANTHER" id="PTHR37313:SF2">
    <property type="entry name" value="UPF0749 PROTEIN YLXX"/>
    <property type="match status" value="1"/>
</dbReference>
<dbReference type="AlphaFoldDB" id="A0A6I0FGK3"/>
<keyword evidence="3" id="KW-1133">Transmembrane helix</keyword>
<dbReference type="Pfam" id="PF05949">
    <property type="entry name" value="DUF881"/>
    <property type="match status" value="1"/>
</dbReference>
<evidence type="ECO:0000256" key="2">
    <source>
        <dbReference type="SAM" id="Coils"/>
    </source>
</evidence>
<keyword evidence="3" id="KW-0812">Transmembrane</keyword>
<keyword evidence="2" id="KW-0175">Coiled coil</keyword>
<keyword evidence="5" id="KW-1185">Reference proteome</keyword>
<feature type="coiled-coil region" evidence="2">
    <location>
        <begin position="42"/>
        <end position="76"/>
    </location>
</feature>
<evidence type="ECO:0000313" key="4">
    <source>
        <dbReference type="EMBL" id="KAB3537353.1"/>
    </source>
</evidence>